<keyword evidence="2" id="KW-0378">Hydrolase</keyword>
<dbReference type="AlphaFoldDB" id="A0A0N1FGR2"/>
<dbReference type="Gene3D" id="3.40.50.1820">
    <property type="entry name" value="alpha/beta hydrolase"/>
    <property type="match status" value="1"/>
</dbReference>
<dbReference type="PANTHER" id="PTHR43037">
    <property type="entry name" value="UNNAMED PRODUCT-RELATED"/>
    <property type="match status" value="1"/>
</dbReference>
<comment type="caution">
    <text evidence="3">The sequence shown here is derived from an EMBL/GenBank/DDBJ whole genome shotgun (WGS) entry which is preliminary data.</text>
</comment>
<evidence type="ECO:0000313" key="3">
    <source>
        <dbReference type="EMBL" id="KPH79793.1"/>
    </source>
</evidence>
<evidence type="ECO:0000256" key="1">
    <source>
        <dbReference type="ARBA" id="ARBA00022729"/>
    </source>
</evidence>
<evidence type="ECO:0000313" key="4">
    <source>
        <dbReference type="Proteomes" id="UP000037822"/>
    </source>
</evidence>
<dbReference type="PATRIC" id="fig|1526658.3.peg.67"/>
<name>A0A0N1FGR2_9HYPH</name>
<reference evidence="3 4" key="1">
    <citation type="submission" date="2015-07" db="EMBL/GenBank/DDBJ databases">
        <title>Whole genome sequencing of Bosea vaviloviae isolated from cave pool.</title>
        <authorList>
            <person name="Tan N.E.H."/>
            <person name="Lee Y.P."/>
            <person name="Gan H.M."/>
            <person name="Barton H."/>
            <person name="Savka M.A."/>
        </authorList>
    </citation>
    <scope>NUCLEOTIDE SEQUENCE [LARGE SCALE GENOMIC DNA]</scope>
    <source>
        <strain evidence="3 4">SD260</strain>
    </source>
</reference>
<sequence length="225" mass="24180">MSHPHLMGRLDFVHRLPDKVPLPAGLNALRLFESRNPALYVPPGIDPRSPTALVVLFHGGGGSAAKILPMLQQHAQARGFLLLVPQSVFPTWDIVIGGNGPDRERLDAALAEVASRFRLDPARLVFAGHSDGGSYALSLGLTNGQFVTHVVASSAGFMSVHLQSGAPRVFISHGTRDEQIPIDRSGRFHSAKLKAAGYDVTYIEYDGPHAHQPAVVAQAVDFFLA</sequence>
<keyword evidence="4" id="KW-1185">Reference proteome</keyword>
<proteinExistence type="predicted"/>
<gene>
    <name evidence="3" type="ORF">AE618_16605</name>
</gene>
<dbReference type="InterPro" id="IPR029058">
    <property type="entry name" value="AB_hydrolase_fold"/>
</dbReference>
<dbReference type="SUPFAM" id="SSF53474">
    <property type="entry name" value="alpha/beta-Hydrolases"/>
    <property type="match status" value="1"/>
</dbReference>
<dbReference type="RefSeq" id="WP_054210471.1">
    <property type="nucleotide sequence ID" value="NZ_LGSZ01000048.1"/>
</dbReference>
<protein>
    <submittedName>
        <fullName evidence="3">Esterase</fullName>
    </submittedName>
</protein>
<dbReference type="Proteomes" id="UP000037822">
    <property type="component" value="Unassembled WGS sequence"/>
</dbReference>
<dbReference type="GO" id="GO:0016787">
    <property type="term" value="F:hydrolase activity"/>
    <property type="evidence" value="ECO:0007669"/>
    <property type="project" value="UniProtKB-KW"/>
</dbReference>
<accession>A0A0N1FGR2</accession>
<dbReference type="PANTHER" id="PTHR43037:SF5">
    <property type="entry name" value="FERULOYL ESTERASE"/>
    <property type="match status" value="1"/>
</dbReference>
<dbReference type="OrthoDB" id="9805640at2"/>
<keyword evidence="1" id="KW-0732">Signal</keyword>
<dbReference type="EMBL" id="LGSZ01000048">
    <property type="protein sequence ID" value="KPH79793.1"/>
    <property type="molecule type" value="Genomic_DNA"/>
</dbReference>
<organism evidence="3 4">
    <name type="scientific">Bosea vaviloviae</name>
    <dbReference type="NCBI Taxonomy" id="1526658"/>
    <lineage>
        <taxon>Bacteria</taxon>
        <taxon>Pseudomonadati</taxon>
        <taxon>Pseudomonadota</taxon>
        <taxon>Alphaproteobacteria</taxon>
        <taxon>Hyphomicrobiales</taxon>
        <taxon>Boseaceae</taxon>
        <taxon>Bosea</taxon>
    </lineage>
</organism>
<dbReference type="InterPro" id="IPR050955">
    <property type="entry name" value="Plant_Biomass_Hydrol_Est"/>
</dbReference>
<evidence type="ECO:0000256" key="2">
    <source>
        <dbReference type="ARBA" id="ARBA00022801"/>
    </source>
</evidence>